<feature type="region of interest" description="Disordered" evidence="1">
    <location>
        <begin position="1167"/>
        <end position="1244"/>
    </location>
</feature>
<reference evidence="2 3" key="1">
    <citation type="submission" date="2012-08" db="EMBL/GenBank/DDBJ databases">
        <title>Oryza genome evolution.</title>
        <authorList>
            <person name="Wing R.A."/>
        </authorList>
    </citation>
    <scope>NUCLEOTIDE SEQUENCE</scope>
</reference>
<proteinExistence type="predicted"/>
<dbReference type="eggNOG" id="KOG0017">
    <property type="taxonomic scope" value="Eukaryota"/>
</dbReference>
<sequence length="1451" mass="153237">MLKASLTSNTVLTGSTGMATMQLKLLVDTRSQRVLYAEAGKDAVDFLLSLLTLPLATVSNLLAAHSSMPGSLTNLYPSVDTLDDAYLVSGDAKLALLLHPGATAHSVACNVLRLTQRPAPGASSMVSGGGGGCFYRCSGQWYEVCGSYVAKACGVRCPSCEGVMASKLQLVGAGDAPAPATAPAAFGDEGFVQGLATYMITDDLKVSPLSSISGITLLGKFGVTHIGELEEKTVQLGYNEWHAEHEAAGGHQGEARAVRGGQQGRRRLPLLPPHLAVGTVGKDSKFGSIAKLHGSVEELGACRNLPPLALSTETEVYRCSSLNSQCYNCVSMVSGVPCQIAQCNGKMIVAVKLVMLSNTTTGSNGGEVPSAVAGTGLTYTIMDDLKVAPMSTVTLIKSGVSNIKSLQEKTVQIGYTEGLSMLKASLQLKTVLTDVFLGRKRKKCRDASGSPMSMTLLVDTTAQRVLYAEAGKDVVDFLFSLALPVGMVVKLLGKDSMVGCVSDLYASVEKLDDTYVLADAAAKDALLNPVVLSPAATSKNSVLRLPAPRTEQPKSFFRCVNSSYSACRSYVTDASGTKCPTCHNQMTTACSYVEGAPDQIKMQKNAAHGAKGFVQGIVTYTVMDDLTVAPMSSISSITLLNKFAVKDLGALKEQTVQLGYTEGLAILKASLQSNTDLDELTRRCAPCLDSREAMVLSLELSELDLFPHPLQPRHVIHQPVTEHVAAGHHNERRRESDLLKTGALRPERAAFGAGTSASSTPDAGCRCSACLAAAHGGKGFVRDVVTYTVMDDLTFMPMSSISSFALLSKLGVEDLSALEEKTVKIGYQEGLEILKASLQSKTVLTDVFMNNRKKRRAGDKHHRPGDKIVDARAPVEKKDAAGLEILKASLQSETVLTDVREASSAPMSMTLLVDSTAQRVLYAEDGKDVVDFLFISFWLGWAPAYGPTLFSLVALPVGMVVKLLGKDSMVGCVSDLYASVEKLDDTYVLADAAAKDALLNPVVLSPAATSKNSVLRLPAPRTEQPKSFFRCVSSGYSSCRSYVTDASGAKCPTCEYQMTTACSYVEGAPDQIKMQKNAAHGTKGFVQGIVTYTVMDDLTVAPVSSISSITLLNKFAVKDLGALKEQTVQLGYTEGLAILKASLQSNTVLTDVFIGLKKKPATLCSMAGGPRNHGALPRTQRARPLYPSPSASPHNPSDGRGARRRRTPRRAPAGARPAQDSGSPARTANMGNAATVPSSCATADAAPSTTAPTIKLLIAKEAQVVLFAEASKDVVDFLVGLLAMPVGAVVKLLAGENALGGVANVYASAAFGAGTSASSTPDAGCRCSACLAAAHGGKGFVRDVVTYTVMDDLTCRTSPASRCSLGVEDLSALEEKTVKIGYQEGLEILKASLQSKTVLTDVFMINRKKRRAGDKHHRPGDKIVDARAPVDKKDAAVQTEKSAPPKPQDFA</sequence>
<accession>A0A0D9UWW3</accession>
<dbReference type="EnsemblPlants" id="LPERR01G03190.1">
    <property type="protein sequence ID" value="LPERR01G03190.1"/>
    <property type="gene ID" value="LPERR01G03190"/>
</dbReference>
<dbReference type="Proteomes" id="UP000032180">
    <property type="component" value="Chromosome 1"/>
</dbReference>
<dbReference type="Pfam" id="PF05056">
    <property type="entry name" value="DUF674"/>
    <property type="match status" value="7"/>
</dbReference>
<feature type="compositionally biased region" description="Basic residues" evidence="1">
    <location>
        <begin position="1410"/>
        <end position="1419"/>
    </location>
</feature>
<name>A0A0D9UWW3_9ORYZ</name>
<reference evidence="2" key="3">
    <citation type="submission" date="2015-04" db="UniProtKB">
        <authorList>
            <consortium name="EnsemblPlants"/>
        </authorList>
    </citation>
    <scope>IDENTIFICATION</scope>
</reference>
<protein>
    <recommendedName>
        <fullName evidence="4">DUF674 domain-containing protein</fullName>
    </recommendedName>
</protein>
<evidence type="ECO:0008006" key="4">
    <source>
        <dbReference type="Google" id="ProtNLM"/>
    </source>
</evidence>
<organism evidence="2 3">
    <name type="scientific">Leersia perrieri</name>
    <dbReference type="NCBI Taxonomy" id="77586"/>
    <lineage>
        <taxon>Eukaryota</taxon>
        <taxon>Viridiplantae</taxon>
        <taxon>Streptophyta</taxon>
        <taxon>Embryophyta</taxon>
        <taxon>Tracheophyta</taxon>
        <taxon>Spermatophyta</taxon>
        <taxon>Magnoliopsida</taxon>
        <taxon>Liliopsida</taxon>
        <taxon>Poales</taxon>
        <taxon>Poaceae</taxon>
        <taxon>BOP clade</taxon>
        <taxon>Oryzoideae</taxon>
        <taxon>Oryzeae</taxon>
        <taxon>Oryzinae</taxon>
        <taxon>Leersia</taxon>
    </lineage>
</organism>
<dbReference type="HOGENOM" id="CLU_251302_0_0_1"/>
<evidence type="ECO:0000313" key="2">
    <source>
        <dbReference type="EnsemblPlants" id="LPERR01G03190.1"/>
    </source>
</evidence>
<keyword evidence="3" id="KW-1185">Reference proteome</keyword>
<reference evidence="3" key="2">
    <citation type="submission" date="2013-12" db="EMBL/GenBank/DDBJ databases">
        <authorList>
            <person name="Yu Y."/>
            <person name="Lee S."/>
            <person name="de Baynast K."/>
            <person name="Wissotski M."/>
            <person name="Liu L."/>
            <person name="Talag J."/>
            <person name="Goicoechea J."/>
            <person name="Angelova A."/>
            <person name="Jetty R."/>
            <person name="Kudrna D."/>
            <person name="Golser W."/>
            <person name="Rivera L."/>
            <person name="Zhang J."/>
            <person name="Wing R."/>
        </authorList>
    </citation>
    <scope>NUCLEOTIDE SEQUENCE</scope>
</reference>
<feature type="compositionally biased region" description="Basic and acidic residues" evidence="1">
    <location>
        <begin position="1420"/>
        <end position="1435"/>
    </location>
</feature>
<dbReference type="PANTHER" id="PTHR33103">
    <property type="entry name" value="OS01G0153900 PROTEIN"/>
    <property type="match status" value="1"/>
</dbReference>
<dbReference type="Gramene" id="LPERR01G03190.1">
    <property type="protein sequence ID" value="LPERR01G03190.1"/>
    <property type="gene ID" value="LPERR01G03190"/>
</dbReference>
<dbReference type="InterPro" id="IPR007750">
    <property type="entry name" value="DUF674"/>
</dbReference>
<feature type="compositionally biased region" description="Polar residues" evidence="1">
    <location>
        <begin position="1220"/>
        <end position="1236"/>
    </location>
</feature>
<feature type="region of interest" description="Disordered" evidence="1">
    <location>
        <begin position="1410"/>
        <end position="1451"/>
    </location>
</feature>
<evidence type="ECO:0000313" key="3">
    <source>
        <dbReference type="Proteomes" id="UP000032180"/>
    </source>
</evidence>
<dbReference type="PANTHER" id="PTHR33103:SF19">
    <property type="entry name" value="OS09G0544700 PROTEIN"/>
    <property type="match status" value="1"/>
</dbReference>
<evidence type="ECO:0000256" key="1">
    <source>
        <dbReference type="SAM" id="MobiDB-lite"/>
    </source>
</evidence>
<dbReference type="STRING" id="77586.A0A0D9UWW3"/>